<dbReference type="PANTHER" id="PTHR13914">
    <property type="entry name" value="PROLINE OXIDASE"/>
    <property type="match status" value="1"/>
</dbReference>
<dbReference type="Proteomes" id="UP000670776">
    <property type="component" value="Unassembled WGS sequence"/>
</dbReference>
<gene>
    <name evidence="3" type="ORF">J8H85_01340</name>
</gene>
<accession>A0ABS4BQT4</accession>
<dbReference type="PANTHER" id="PTHR13914:SF0">
    <property type="entry name" value="PROLINE DEHYDROGENASE 1, MITOCHONDRIAL"/>
    <property type="match status" value="1"/>
</dbReference>
<dbReference type="InterPro" id="IPR029041">
    <property type="entry name" value="FAD-linked_oxidoreductase-like"/>
</dbReference>
<protein>
    <submittedName>
        <fullName evidence="3">Proline dehydrogenase family protein</fullName>
    </submittedName>
</protein>
<dbReference type="InterPro" id="IPR002872">
    <property type="entry name" value="Proline_DH_dom"/>
</dbReference>
<name>A0ABS4BQT4_9FLAO</name>
<dbReference type="EMBL" id="JAGJCB010000001">
    <property type="protein sequence ID" value="MBP0902457.1"/>
    <property type="molecule type" value="Genomic_DNA"/>
</dbReference>
<evidence type="ECO:0000313" key="4">
    <source>
        <dbReference type="Proteomes" id="UP000670776"/>
    </source>
</evidence>
<dbReference type="Gene3D" id="3.20.20.220">
    <property type="match status" value="1"/>
</dbReference>
<dbReference type="SUPFAM" id="SSF51730">
    <property type="entry name" value="FAD-linked oxidoreductase"/>
    <property type="match status" value="1"/>
</dbReference>
<reference evidence="3 4" key="1">
    <citation type="submission" date="2021-04" db="EMBL/GenBank/DDBJ databases">
        <title>Mariniflexile gromovii gen. nov., sp. nov., a gliding bacterium isolated from the sea urchin Strongylocentrotus intermedius.</title>
        <authorList>
            <person name="Ko S."/>
            <person name="Le V."/>
            <person name="Ahn C.-Y."/>
            <person name="Oh H.-M."/>
        </authorList>
    </citation>
    <scope>NUCLEOTIDE SEQUENCE [LARGE SCALE GENOMIC DNA]</scope>
    <source>
        <strain evidence="3 4">KCTC 12570</strain>
    </source>
</reference>
<evidence type="ECO:0000256" key="1">
    <source>
        <dbReference type="ARBA" id="ARBA00023002"/>
    </source>
</evidence>
<dbReference type="RefSeq" id="WP_209651887.1">
    <property type="nucleotide sequence ID" value="NZ_JAGJCB010000001.1"/>
</dbReference>
<keyword evidence="1" id="KW-0560">Oxidoreductase</keyword>
<keyword evidence="4" id="KW-1185">Reference proteome</keyword>
<organism evidence="3 4">
    <name type="scientific">Mariniflexile gromovii</name>
    <dbReference type="NCBI Taxonomy" id="362523"/>
    <lineage>
        <taxon>Bacteria</taxon>
        <taxon>Pseudomonadati</taxon>
        <taxon>Bacteroidota</taxon>
        <taxon>Flavobacteriia</taxon>
        <taxon>Flavobacteriales</taxon>
        <taxon>Flavobacteriaceae</taxon>
        <taxon>Mariniflexile</taxon>
    </lineage>
</organism>
<feature type="domain" description="Proline dehydrogenase" evidence="2">
    <location>
        <begin position="80"/>
        <end position="375"/>
    </location>
</feature>
<evidence type="ECO:0000313" key="3">
    <source>
        <dbReference type="EMBL" id="MBP0902457.1"/>
    </source>
</evidence>
<evidence type="ECO:0000259" key="2">
    <source>
        <dbReference type="Pfam" id="PF01619"/>
    </source>
</evidence>
<dbReference type="InterPro" id="IPR015659">
    <property type="entry name" value="Proline_oxidase"/>
</dbReference>
<sequence length="391" mass="44743">MQKNTPIFDNTEIAFALKSDSELERAYFLFKMISIEPLVKIGTIATNLALKAHLPIEGLIRSTVFDHFCGGVNEKDCLPVINNMYKKGVSSVLDFSVEAKESEKEFDYARDVVLNIIEFCKEIKAIPIAVFKPSGFGRFYLYEKISKGDSLTNKEKDEWQKVIDRFETVCEKAKNNNVAVLIDAEESWIQNAADALITELMKKYNTEKPIVFNTLQMYRHDRMTFLKSEHRKAKEGGYFLGYKLVRGAYMEKENDRAEDKGYESPICKTKADTDENFNAALKYMIDHLDCMSVFAGTHNEASSYLLMDLMAEKELKNNDSRVWFGQLYGMSDHISFNLADKGYNVAKYVPFGPVKDVMPYLIRRAEENTSVAGQTGRELALLAKEKKRRKI</sequence>
<comment type="caution">
    <text evidence="3">The sequence shown here is derived from an EMBL/GenBank/DDBJ whole genome shotgun (WGS) entry which is preliminary data.</text>
</comment>
<dbReference type="Pfam" id="PF01619">
    <property type="entry name" value="Pro_dh"/>
    <property type="match status" value="1"/>
</dbReference>
<proteinExistence type="predicted"/>